<protein>
    <submittedName>
        <fullName evidence="6">(Mediterranean fruit fly) hypothetical protein</fullName>
    </submittedName>
</protein>
<reference evidence="6" key="1">
    <citation type="submission" date="2020-11" db="EMBL/GenBank/DDBJ databases">
        <authorList>
            <person name="Whitehead M."/>
        </authorList>
    </citation>
    <scope>NUCLEOTIDE SEQUENCE</scope>
    <source>
        <strain evidence="6">EGII</strain>
    </source>
</reference>
<keyword evidence="7" id="KW-1185">Reference proteome</keyword>
<name>A0A811UVU2_CERCA</name>
<evidence type="ECO:0000313" key="6">
    <source>
        <dbReference type="EMBL" id="CAD7002801.1"/>
    </source>
</evidence>
<dbReference type="GO" id="GO:0003723">
    <property type="term" value="F:RNA binding"/>
    <property type="evidence" value="ECO:0007669"/>
    <property type="project" value="UniProtKB-UniRule"/>
</dbReference>
<accession>A0A811UVU2</accession>
<dbReference type="SUPFAM" id="SSF54928">
    <property type="entry name" value="RNA-binding domain, RBD"/>
    <property type="match status" value="2"/>
</dbReference>
<evidence type="ECO:0000256" key="2">
    <source>
        <dbReference type="ARBA" id="ARBA00022884"/>
    </source>
</evidence>
<feature type="region of interest" description="Disordered" evidence="4">
    <location>
        <begin position="1"/>
        <end position="54"/>
    </location>
</feature>
<dbReference type="InterPro" id="IPR000504">
    <property type="entry name" value="RRM_dom"/>
</dbReference>
<dbReference type="FunFam" id="3.30.70.330:FF:000169">
    <property type="entry name" value="protein alan shepard isoform X4"/>
    <property type="match status" value="1"/>
</dbReference>
<proteinExistence type="predicted"/>
<feature type="compositionally biased region" description="Low complexity" evidence="4">
    <location>
        <begin position="1"/>
        <end position="41"/>
    </location>
</feature>
<keyword evidence="2 3" id="KW-0694">RNA-binding</keyword>
<evidence type="ECO:0000256" key="3">
    <source>
        <dbReference type="PROSITE-ProRule" id="PRU00176"/>
    </source>
</evidence>
<dbReference type="Gene3D" id="3.30.70.330">
    <property type="match status" value="2"/>
</dbReference>
<feature type="non-terminal residue" evidence="6">
    <location>
        <position position="378"/>
    </location>
</feature>
<dbReference type="SMART" id="SM00360">
    <property type="entry name" value="RRM"/>
    <property type="match status" value="1"/>
</dbReference>
<dbReference type="EMBL" id="CAJHJT010000034">
    <property type="protein sequence ID" value="CAD7002801.1"/>
    <property type="molecule type" value="Genomic_DNA"/>
</dbReference>
<evidence type="ECO:0000259" key="5">
    <source>
        <dbReference type="PROSITE" id="PS50102"/>
    </source>
</evidence>
<sequence>YGQRVPTAASPSNTNSSSSSNTGSQSGTLSTSLSNTNTNTTMGPSNGTQQQGEQLSKTNLYIRGLQQGTTDKDLVSMCAQYGTIISTKAILDKTNPHVKQQEQDPTNLYIANLPPHFKETDLENMLSKYGQVVSTRILRDQQMNSKGVGFARMESREKCEQIIQIFNGNTIQGAKDPLLVKFADGGPKKKNLYKNPDPNARTWRDPTEGIPVTYDPTMQQNGVSVNVGTPIGVPYSRFSAPPVSSYPMTTGSQWIPGYMMTQPIQQVEDQYMQMATAPQLGVASYKPDAVNQVQPRGISMMVSGDPSVPYAPMVPQLATLQIGNSNFSPSLQYISPTYPYYAQPTIIPTMPMTDSEQASTAASPDEAYTQYPHPAAPK</sequence>
<dbReference type="InterPro" id="IPR012677">
    <property type="entry name" value="Nucleotide-bd_a/b_plait_sf"/>
</dbReference>
<feature type="domain" description="RRM" evidence="5">
    <location>
        <begin position="106"/>
        <end position="185"/>
    </location>
</feature>
<dbReference type="Pfam" id="PF00076">
    <property type="entry name" value="RRM_1"/>
    <property type="match status" value="1"/>
</dbReference>
<evidence type="ECO:0000256" key="1">
    <source>
        <dbReference type="ARBA" id="ARBA00022737"/>
    </source>
</evidence>
<dbReference type="PANTHER" id="PTHR24012">
    <property type="entry name" value="RNA BINDING PROTEIN"/>
    <property type="match status" value="1"/>
</dbReference>
<dbReference type="PROSITE" id="PS50102">
    <property type="entry name" value="RRM"/>
    <property type="match status" value="1"/>
</dbReference>
<gene>
    <name evidence="6" type="ORF">CCAP1982_LOCUS11271</name>
</gene>
<dbReference type="Proteomes" id="UP000606786">
    <property type="component" value="Unassembled WGS sequence"/>
</dbReference>
<evidence type="ECO:0000256" key="4">
    <source>
        <dbReference type="SAM" id="MobiDB-lite"/>
    </source>
</evidence>
<organism evidence="6 7">
    <name type="scientific">Ceratitis capitata</name>
    <name type="common">Mediterranean fruit fly</name>
    <name type="synonym">Tephritis capitata</name>
    <dbReference type="NCBI Taxonomy" id="7213"/>
    <lineage>
        <taxon>Eukaryota</taxon>
        <taxon>Metazoa</taxon>
        <taxon>Ecdysozoa</taxon>
        <taxon>Arthropoda</taxon>
        <taxon>Hexapoda</taxon>
        <taxon>Insecta</taxon>
        <taxon>Pterygota</taxon>
        <taxon>Neoptera</taxon>
        <taxon>Endopterygota</taxon>
        <taxon>Diptera</taxon>
        <taxon>Brachycera</taxon>
        <taxon>Muscomorpha</taxon>
        <taxon>Tephritoidea</taxon>
        <taxon>Tephritidae</taxon>
        <taxon>Ceratitis</taxon>
        <taxon>Ceratitis</taxon>
    </lineage>
</organism>
<dbReference type="OrthoDB" id="271725at2759"/>
<dbReference type="AlphaFoldDB" id="A0A811UVU2"/>
<keyword evidence="1" id="KW-0677">Repeat</keyword>
<feature type="compositionally biased region" description="Polar residues" evidence="4">
    <location>
        <begin position="42"/>
        <end position="54"/>
    </location>
</feature>
<comment type="caution">
    <text evidence="6">The sequence shown here is derived from an EMBL/GenBank/DDBJ whole genome shotgun (WGS) entry which is preliminary data.</text>
</comment>
<feature type="compositionally biased region" description="Polar residues" evidence="4">
    <location>
        <begin position="353"/>
        <end position="362"/>
    </location>
</feature>
<dbReference type="InterPro" id="IPR035979">
    <property type="entry name" value="RBD_domain_sf"/>
</dbReference>
<feature type="region of interest" description="Disordered" evidence="4">
    <location>
        <begin position="353"/>
        <end position="378"/>
    </location>
</feature>
<evidence type="ECO:0000313" key="7">
    <source>
        <dbReference type="Proteomes" id="UP000606786"/>
    </source>
</evidence>
<dbReference type="CDD" id="cd12244">
    <property type="entry name" value="RRM2_MSSP"/>
    <property type="match status" value="1"/>
</dbReference>